<dbReference type="InterPro" id="IPR040256">
    <property type="entry name" value="At4g02000-like"/>
</dbReference>
<proteinExistence type="predicted"/>
<dbReference type="OMA" id="QVIHISE"/>
<feature type="compositionally biased region" description="Low complexity" evidence="1">
    <location>
        <begin position="585"/>
        <end position="596"/>
    </location>
</feature>
<feature type="region of interest" description="Disordered" evidence="1">
    <location>
        <begin position="559"/>
        <end position="596"/>
    </location>
</feature>
<feature type="compositionally biased region" description="Basic residues" evidence="1">
    <location>
        <begin position="566"/>
        <end position="577"/>
    </location>
</feature>
<dbReference type="Gramene" id="CDY41523">
    <property type="protein sequence ID" value="CDY41523"/>
    <property type="gene ID" value="GSBRNA2T00073148001"/>
</dbReference>
<dbReference type="PANTHER" id="PTHR31286:SF159">
    <property type="entry name" value="DUF4283 DOMAIN-CONTAINING PROTEIN"/>
    <property type="match status" value="1"/>
</dbReference>
<gene>
    <name evidence="3" type="primary">BnaA06g22760D</name>
    <name evidence="3" type="ORF">GSBRNA2T00073148001</name>
</gene>
<protein>
    <submittedName>
        <fullName evidence="3">BnaA06g22760D protein</fullName>
    </submittedName>
</protein>
<dbReference type="InterPro" id="IPR025558">
    <property type="entry name" value="DUF4283"/>
</dbReference>
<reference evidence="3 4" key="1">
    <citation type="journal article" date="2014" name="Science">
        <title>Plant genetics. Early allopolyploid evolution in the post-Neolithic Brassica napus oilseed genome.</title>
        <authorList>
            <person name="Chalhoub B."/>
            <person name="Denoeud F."/>
            <person name="Liu S."/>
            <person name="Parkin I.A."/>
            <person name="Tang H."/>
            <person name="Wang X."/>
            <person name="Chiquet J."/>
            <person name="Belcram H."/>
            <person name="Tong C."/>
            <person name="Samans B."/>
            <person name="Correa M."/>
            <person name="Da Silva C."/>
            <person name="Just J."/>
            <person name="Falentin C."/>
            <person name="Koh C.S."/>
            <person name="Le Clainche I."/>
            <person name="Bernard M."/>
            <person name="Bento P."/>
            <person name="Noel B."/>
            <person name="Labadie K."/>
            <person name="Alberti A."/>
            <person name="Charles M."/>
            <person name="Arnaud D."/>
            <person name="Guo H."/>
            <person name="Daviaud C."/>
            <person name="Alamery S."/>
            <person name="Jabbari K."/>
            <person name="Zhao M."/>
            <person name="Edger P.P."/>
            <person name="Chelaifa H."/>
            <person name="Tack D."/>
            <person name="Lassalle G."/>
            <person name="Mestiri I."/>
            <person name="Schnel N."/>
            <person name="Le Paslier M.C."/>
            <person name="Fan G."/>
            <person name="Renault V."/>
            <person name="Bayer P.E."/>
            <person name="Golicz A.A."/>
            <person name="Manoli S."/>
            <person name="Lee T.H."/>
            <person name="Thi V.H."/>
            <person name="Chalabi S."/>
            <person name="Hu Q."/>
            <person name="Fan C."/>
            <person name="Tollenaere R."/>
            <person name="Lu Y."/>
            <person name="Battail C."/>
            <person name="Shen J."/>
            <person name="Sidebottom C.H."/>
            <person name="Wang X."/>
            <person name="Canaguier A."/>
            <person name="Chauveau A."/>
            <person name="Berard A."/>
            <person name="Deniot G."/>
            <person name="Guan M."/>
            <person name="Liu Z."/>
            <person name="Sun F."/>
            <person name="Lim Y.P."/>
            <person name="Lyons E."/>
            <person name="Town C.D."/>
            <person name="Bancroft I."/>
            <person name="Wang X."/>
            <person name="Meng J."/>
            <person name="Ma J."/>
            <person name="Pires J.C."/>
            <person name="King G.J."/>
            <person name="Brunel D."/>
            <person name="Delourme R."/>
            <person name="Renard M."/>
            <person name="Aury J.M."/>
            <person name="Adams K.L."/>
            <person name="Batley J."/>
            <person name="Snowdon R.J."/>
            <person name="Tost J."/>
            <person name="Edwards D."/>
            <person name="Zhou Y."/>
            <person name="Hua W."/>
            <person name="Sharpe A.G."/>
            <person name="Paterson A.H."/>
            <person name="Guan C."/>
            <person name="Wincker P."/>
        </authorList>
    </citation>
    <scope>NUCLEOTIDE SEQUENCE [LARGE SCALE GENOMIC DNA]</scope>
    <source>
        <strain evidence="4">cv. Darmor-bzh</strain>
    </source>
</reference>
<evidence type="ECO:0000313" key="4">
    <source>
        <dbReference type="Proteomes" id="UP000028999"/>
    </source>
</evidence>
<feature type="compositionally biased region" description="Polar residues" evidence="1">
    <location>
        <begin position="348"/>
        <end position="361"/>
    </location>
</feature>
<sequence length="596" mass="64062">MAGVSESPLVPPVPPDLLFLVPPVSDLRSVSSPPVSVDVIMSEASPGSNKIPCSSSPSGVSLASLVPPAGASVPVQVPVENMSTRTETVLDNKSGSSSDSVPKKGVCSQSSEFNWLSRVKATRNFPKSSIPVTHSAEGVPRVKIPNAVFERGAKAHSDYIVGIFYGNAPSYGKIWGVLNYLWGKDRRVTIHNLSKNAYLFYIPSVSLRQRILQHELWRVGDSPFFVTEWKASFSIDPPSLQRAPIWATLSSVPFDLLTDEGLEIISRPLGKIVDAKPFSSVSSVDVKVIVNLTVRLPEKVEIERENGMVDVLEVSYPWLPPLCPVCNEIGHKANFCPSRKPIHKEQDQAGTKRSSRAQNVSKKGKDTPKARVPNKQTVKDSRNQDHSVPVKSCMNSVLMDLDSVPGAKYGSGKIGLSRSASLPNQGVNIPPLVSSGVEVDLVTDVAEVVLVTDVVEAASVSAVTLSTPQPHTVDNSIATVSNPGASRTESDFSLEEAPFIPAVNTVPSKSAGDGVQENLQVVSLNPFAILDQDDQPLEQNEADSNLPLVVLKPVIEHYPSPQFRSKSTKNKKRKLAKRSPGSGGSPPLLLGDSKPQ</sequence>
<evidence type="ECO:0000259" key="2">
    <source>
        <dbReference type="Pfam" id="PF14111"/>
    </source>
</evidence>
<dbReference type="AlphaFoldDB" id="A0A078HXT3"/>
<accession>A0A078HXT3</accession>
<dbReference type="EMBL" id="LK032499">
    <property type="protein sequence ID" value="CDY41523.1"/>
    <property type="molecule type" value="Genomic_DNA"/>
</dbReference>
<dbReference type="PaxDb" id="3708-A0A078HXT3"/>
<feature type="domain" description="DUF4283" evidence="2">
    <location>
        <begin position="154"/>
        <end position="236"/>
    </location>
</feature>
<dbReference type="Proteomes" id="UP000028999">
    <property type="component" value="Unassembled WGS sequence"/>
</dbReference>
<feature type="region of interest" description="Disordered" evidence="1">
    <location>
        <begin position="337"/>
        <end position="388"/>
    </location>
</feature>
<dbReference type="PANTHER" id="PTHR31286">
    <property type="entry name" value="GLYCINE-RICH CELL WALL STRUCTURAL PROTEIN 1.8-LIKE"/>
    <property type="match status" value="1"/>
</dbReference>
<keyword evidence="4" id="KW-1185">Reference proteome</keyword>
<organism evidence="3 4">
    <name type="scientific">Brassica napus</name>
    <name type="common">Rape</name>
    <dbReference type="NCBI Taxonomy" id="3708"/>
    <lineage>
        <taxon>Eukaryota</taxon>
        <taxon>Viridiplantae</taxon>
        <taxon>Streptophyta</taxon>
        <taxon>Embryophyta</taxon>
        <taxon>Tracheophyta</taxon>
        <taxon>Spermatophyta</taxon>
        <taxon>Magnoliopsida</taxon>
        <taxon>eudicotyledons</taxon>
        <taxon>Gunneridae</taxon>
        <taxon>Pentapetalae</taxon>
        <taxon>rosids</taxon>
        <taxon>malvids</taxon>
        <taxon>Brassicales</taxon>
        <taxon>Brassicaceae</taxon>
        <taxon>Brassiceae</taxon>
        <taxon>Brassica</taxon>
    </lineage>
</organism>
<dbReference type="Pfam" id="PF14111">
    <property type="entry name" value="DUF4283"/>
    <property type="match status" value="1"/>
</dbReference>
<dbReference type="STRING" id="3708.A0A078HXT3"/>
<evidence type="ECO:0000256" key="1">
    <source>
        <dbReference type="SAM" id="MobiDB-lite"/>
    </source>
</evidence>
<evidence type="ECO:0000313" key="3">
    <source>
        <dbReference type="EMBL" id="CDY41523.1"/>
    </source>
</evidence>
<name>A0A078HXT3_BRANA</name>